<evidence type="ECO:0000256" key="2">
    <source>
        <dbReference type="SAM" id="MobiDB-lite"/>
    </source>
</evidence>
<dbReference type="Pfam" id="PF01145">
    <property type="entry name" value="Band_7"/>
    <property type="match status" value="1"/>
</dbReference>
<sequence>MSEKRKFPQLSRSPWLRVVAFVAIMAIVGWSAFEWTVNRIYVEQGKLEIKNGKVTVIKPGQSLRLRYKGLLGSAQKAAPGQFAKKLDGGGWEVGVLEEMLGPGRHFYCPLWWDRTIVEDVVVNPGQVAIFTSKLGKELPDGDFLVDGELGETQYKGELRKVYGPGRYRVNDYAYSHRIVTGEEIKKSSNQDKHSGWVNIPTGYVGVVTNLTDNPITGAKAGIQEYTFPPGLYPVNPKEQEIDIIEIGLREKSIVVGKQRDQDGKLSVDESGEPIMASVPGGISFPSDDGFKIYMDFTAIWGLMPDQAPQAVSKFGNIEAVENKIVAPQIESICRNMGSQLGAVELLEGDSRQQFQLETSTAFRDALLKKNITLEYGLVRYIHIPQTVRVPIQQRYLADELKLTADQKQVTAQTEAELREAERQVELSAERVKAETAKLVAERIALGEKEAREIEAETLKRIAEIDKKTAELEAQATVLLGQANAEADQLLQEAKADKFGLAVAAFGSGDAYNKWVFATGLPDDIELNMLYAGEGTFWTDLKGFTATALGRQLQQSKKARPTTKPAVTRPAKR</sequence>
<keyword evidence="1" id="KW-0175">Coiled coil</keyword>
<feature type="coiled-coil region" evidence="1">
    <location>
        <begin position="403"/>
        <end position="437"/>
    </location>
</feature>
<organism evidence="5 6">
    <name type="scientific">Symmachiella macrocystis</name>
    <dbReference type="NCBI Taxonomy" id="2527985"/>
    <lineage>
        <taxon>Bacteria</taxon>
        <taxon>Pseudomonadati</taxon>
        <taxon>Planctomycetota</taxon>
        <taxon>Planctomycetia</taxon>
        <taxon>Planctomycetales</taxon>
        <taxon>Planctomycetaceae</taxon>
        <taxon>Symmachiella</taxon>
    </lineage>
</organism>
<evidence type="ECO:0000313" key="6">
    <source>
        <dbReference type="Proteomes" id="UP000320735"/>
    </source>
</evidence>
<dbReference type="Proteomes" id="UP000320735">
    <property type="component" value="Unassembled WGS sequence"/>
</dbReference>
<accession>A0A5C6BBZ9</accession>
<keyword evidence="3" id="KW-0812">Transmembrane</keyword>
<evidence type="ECO:0000256" key="1">
    <source>
        <dbReference type="SAM" id="Coils"/>
    </source>
</evidence>
<proteinExistence type="predicted"/>
<gene>
    <name evidence="5" type="ORF">CA54_44620</name>
</gene>
<keyword evidence="3" id="KW-0472">Membrane</keyword>
<feature type="domain" description="Band 7" evidence="4">
    <location>
        <begin position="198"/>
        <end position="415"/>
    </location>
</feature>
<evidence type="ECO:0000313" key="5">
    <source>
        <dbReference type="EMBL" id="TWU09222.1"/>
    </source>
</evidence>
<reference evidence="5 6" key="1">
    <citation type="submission" date="2019-02" db="EMBL/GenBank/DDBJ databases">
        <title>Deep-cultivation of Planctomycetes and their phenomic and genomic characterization uncovers novel biology.</title>
        <authorList>
            <person name="Wiegand S."/>
            <person name="Jogler M."/>
            <person name="Boedeker C."/>
            <person name="Pinto D."/>
            <person name="Vollmers J."/>
            <person name="Rivas-Marin E."/>
            <person name="Kohn T."/>
            <person name="Peeters S.H."/>
            <person name="Heuer A."/>
            <person name="Rast P."/>
            <person name="Oberbeckmann S."/>
            <person name="Bunk B."/>
            <person name="Jeske O."/>
            <person name="Meyerdierks A."/>
            <person name="Storesund J.E."/>
            <person name="Kallscheuer N."/>
            <person name="Luecker S."/>
            <person name="Lage O.M."/>
            <person name="Pohl T."/>
            <person name="Merkel B.J."/>
            <person name="Hornburger P."/>
            <person name="Mueller R.-W."/>
            <person name="Bruemmer F."/>
            <person name="Labrenz M."/>
            <person name="Spormann A.M."/>
            <person name="Op Den Camp H."/>
            <person name="Overmann J."/>
            <person name="Amann R."/>
            <person name="Jetten M.S.M."/>
            <person name="Mascher T."/>
            <person name="Medema M.H."/>
            <person name="Devos D.P."/>
            <person name="Kaster A.-K."/>
            <person name="Ovreas L."/>
            <person name="Rohde M."/>
            <person name="Galperin M.Y."/>
            <person name="Jogler C."/>
        </authorList>
    </citation>
    <scope>NUCLEOTIDE SEQUENCE [LARGE SCALE GENOMIC DNA]</scope>
    <source>
        <strain evidence="5 6">CA54</strain>
    </source>
</reference>
<dbReference type="EMBL" id="SJPP01000002">
    <property type="protein sequence ID" value="TWU09222.1"/>
    <property type="molecule type" value="Genomic_DNA"/>
</dbReference>
<evidence type="ECO:0000259" key="4">
    <source>
        <dbReference type="Pfam" id="PF01145"/>
    </source>
</evidence>
<keyword evidence="6" id="KW-1185">Reference proteome</keyword>
<dbReference type="InterPro" id="IPR001107">
    <property type="entry name" value="Band_7"/>
</dbReference>
<feature type="region of interest" description="Disordered" evidence="2">
    <location>
        <begin position="551"/>
        <end position="572"/>
    </location>
</feature>
<keyword evidence="3" id="KW-1133">Transmembrane helix</keyword>
<dbReference type="OrthoDB" id="9813949at2"/>
<feature type="transmembrane region" description="Helical" evidence="3">
    <location>
        <begin position="15"/>
        <end position="33"/>
    </location>
</feature>
<evidence type="ECO:0000256" key="3">
    <source>
        <dbReference type="SAM" id="Phobius"/>
    </source>
</evidence>
<protein>
    <submittedName>
        <fullName evidence="5">SPFH domain / Band 7 family protein</fullName>
    </submittedName>
</protein>
<comment type="caution">
    <text evidence="5">The sequence shown here is derived from an EMBL/GenBank/DDBJ whole genome shotgun (WGS) entry which is preliminary data.</text>
</comment>
<dbReference type="RefSeq" id="WP_146372944.1">
    <property type="nucleotide sequence ID" value="NZ_SJPP01000002.1"/>
</dbReference>
<dbReference type="AlphaFoldDB" id="A0A5C6BBZ9"/>
<name>A0A5C6BBZ9_9PLAN</name>